<accession>A0ABQ6IV51</accession>
<comment type="caution">
    <text evidence="8">The sequence shown here is derived from an EMBL/GenBank/DDBJ whole genome shotgun (WGS) entry which is preliminary data.</text>
</comment>
<comment type="function">
    <text evidence="6">Specifically methylates the N7 position of a guanine in 16S rRNA.</text>
</comment>
<dbReference type="PANTHER" id="PTHR31760">
    <property type="entry name" value="S-ADENOSYL-L-METHIONINE-DEPENDENT METHYLTRANSFERASES SUPERFAMILY PROTEIN"/>
    <property type="match status" value="1"/>
</dbReference>
<dbReference type="SUPFAM" id="SSF53335">
    <property type="entry name" value="S-adenosyl-L-methionine-dependent methyltransferases"/>
    <property type="match status" value="1"/>
</dbReference>
<organism evidence="8 9">
    <name type="scientific">Mobilicoccus caccae</name>
    <dbReference type="NCBI Taxonomy" id="1859295"/>
    <lineage>
        <taxon>Bacteria</taxon>
        <taxon>Bacillati</taxon>
        <taxon>Actinomycetota</taxon>
        <taxon>Actinomycetes</taxon>
        <taxon>Micrococcales</taxon>
        <taxon>Dermatophilaceae</taxon>
        <taxon>Mobilicoccus</taxon>
    </lineage>
</organism>
<comment type="similarity">
    <text evidence="6">Belongs to the methyltransferase superfamily. RNA methyltransferase RsmG family.</text>
</comment>
<reference evidence="9" key="1">
    <citation type="journal article" date="2019" name="Int. J. Syst. Evol. Microbiol.">
        <title>The Global Catalogue of Microorganisms (GCM) 10K type strain sequencing project: providing services to taxonomists for standard genome sequencing and annotation.</title>
        <authorList>
            <consortium name="The Broad Institute Genomics Platform"/>
            <consortium name="The Broad Institute Genome Sequencing Center for Infectious Disease"/>
            <person name="Wu L."/>
            <person name="Ma J."/>
        </authorList>
    </citation>
    <scope>NUCLEOTIDE SEQUENCE [LARGE SCALE GENOMIC DNA]</scope>
    <source>
        <strain evidence="9">NBRC 113072</strain>
    </source>
</reference>
<keyword evidence="9" id="KW-1185">Reference proteome</keyword>
<dbReference type="HAMAP" id="MF_00074">
    <property type="entry name" value="16SrRNA_methyltr_G"/>
    <property type="match status" value="1"/>
</dbReference>
<feature type="binding site" evidence="6">
    <location>
        <position position="160"/>
    </location>
    <ligand>
        <name>S-adenosyl-L-methionine</name>
        <dbReference type="ChEBI" id="CHEBI:59789"/>
    </ligand>
</feature>
<evidence type="ECO:0000256" key="5">
    <source>
        <dbReference type="ARBA" id="ARBA00022691"/>
    </source>
</evidence>
<evidence type="ECO:0000256" key="3">
    <source>
        <dbReference type="ARBA" id="ARBA00022603"/>
    </source>
</evidence>
<dbReference type="PANTHER" id="PTHR31760:SF0">
    <property type="entry name" value="S-ADENOSYL-L-METHIONINE-DEPENDENT METHYLTRANSFERASES SUPERFAMILY PROTEIN"/>
    <property type="match status" value="1"/>
</dbReference>
<name>A0ABQ6IV51_9MICO</name>
<feature type="binding site" evidence="6">
    <location>
        <position position="101"/>
    </location>
    <ligand>
        <name>S-adenosyl-L-methionine</name>
        <dbReference type="ChEBI" id="CHEBI:59789"/>
    </ligand>
</feature>
<evidence type="ECO:0000313" key="8">
    <source>
        <dbReference type="EMBL" id="GMA41815.1"/>
    </source>
</evidence>
<keyword evidence="3 6" id="KW-0489">Methyltransferase</keyword>
<evidence type="ECO:0000256" key="7">
    <source>
        <dbReference type="SAM" id="MobiDB-lite"/>
    </source>
</evidence>
<keyword evidence="2 6" id="KW-0698">rRNA processing</keyword>
<feature type="binding site" evidence="6">
    <location>
        <position position="96"/>
    </location>
    <ligand>
        <name>S-adenosyl-L-methionine</name>
        <dbReference type="ChEBI" id="CHEBI:59789"/>
    </ligand>
</feature>
<dbReference type="GO" id="GO:0008168">
    <property type="term" value="F:methyltransferase activity"/>
    <property type="evidence" value="ECO:0007669"/>
    <property type="project" value="UniProtKB-KW"/>
</dbReference>
<evidence type="ECO:0000256" key="4">
    <source>
        <dbReference type="ARBA" id="ARBA00022679"/>
    </source>
</evidence>
<comment type="caution">
    <text evidence="6">Lacks conserved residue(s) required for the propagation of feature annotation.</text>
</comment>
<feature type="region of interest" description="Disordered" evidence="7">
    <location>
        <begin position="1"/>
        <end position="29"/>
    </location>
</feature>
<gene>
    <name evidence="8" type="primary">gidB</name>
    <name evidence="6" type="synonym">rsmG</name>
    <name evidence="8" type="ORF">GCM10025883_38600</name>
</gene>
<comment type="subcellular location">
    <subcellularLocation>
        <location evidence="6">Cytoplasm</location>
    </subcellularLocation>
</comment>
<dbReference type="Gene3D" id="3.40.50.150">
    <property type="entry name" value="Vaccinia Virus protein VP39"/>
    <property type="match status" value="1"/>
</dbReference>
<keyword evidence="5 6" id="KW-0949">S-adenosyl-L-methionine</keyword>
<protein>
    <recommendedName>
        <fullName evidence="6">Ribosomal RNA small subunit methyltransferase G</fullName>
        <ecNumber evidence="6">2.1.1.-</ecNumber>
    </recommendedName>
    <alternativeName>
        <fullName evidence="6">16S rRNA 7-methylguanosine methyltransferase</fullName>
        <shortName evidence="6">16S rRNA m7G methyltransferase</shortName>
    </alternativeName>
</protein>
<feature type="compositionally biased region" description="Low complexity" evidence="7">
    <location>
        <begin position="8"/>
        <end position="24"/>
    </location>
</feature>
<dbReference type="EMBL" id="BSUO01000001">
    <property type="protein sequence ID" value="GMA41815.1"/>
    <property type="molecule type" value="Genomic_DNA"/>
</dbReference>
<evidence type="ECO:0000256" key="6">
    <source>
        <dbReference type="HAMAP-Rule" id="MF_00074"/>
    </source>
</evidence>
<sequence length="248" mass="25954">MTNSENISGAASPDGGAAPAASDGLRTAPAPPDSALTVYGPRLPVAIRYAGILADTGVSHGLIGPREVERVWERHVLNCAVVESLIPEGATVVDVGSGAGLPGLAIAIARPDLTIHLVEPMARRVAWLDDAVAMLDLTGVFVHRGRADEVDVTGSVVTARAVSKLSTLAGWMAPLAEDGALMLALKGASAADELTRDRAAATRAGWTDFEVVMAGDEVLDQPTTVIRARRHVRPVRSRGRDRRGPRRG</sequence>
<dbReference type="Pfam" id="PF02527">
    <property type="entry name" value="GidB"/>
    <property type="match status" value="1"/>
</dbReference>
<proteinExistence type="inferred from homology"/>
<feature type="region of interest" description="Disordered" evidence="7">
    <location>
        <begin position="229"/>
        <end position="248"/>
    </location>
</feature>
<dbReference type="RefSeq" id="WP_284305318.1">
    <property type="nucleotide sequence ID" value="NZ_BSUO01000001.1"/>
</dbReference>
<keyword evidence="1 6" id="KW-0963">Cytoplasm</keyword>
<evidence type="ECO:0000256" key="2">
    <source>
        <dbReference type="ARBA" id="ARBA00022552"/>
    </source>
</evidence>
<dbReference type="NCBIfam" id="TIGR00138">
    <property type="entry name" value="rsmG_gidB"/>
    <property type="match status" value="1"/>
</dbReference>
<keyword evidence="4 6" id="KW-0808">Transferase</keyword>
<dbReference type="InterPro" id="IPR029063">
    <property type="entry name" value="SAM-dependent_MTases_sf"/>
</dbReference>
<dbReference type="EC" id="2.1.1.-" evidence="6"/>
<dbReference type="Proteomes" id="UP001157126">
    <property type="component" value="Unassembled WGS sequence"/>
</dbReference>
<evidence type="ECO:0000313" key="9">
    <source>
        <dbReference type="Proteomes" id="UP001157126"/>
    </source>
</evidence>
<dbReference type="InterPro" id="IPR003682">
    <property type="entry name" value="rRNA_ssu_MeTfrase_G"/>
</dbReference>
<evidence type="ECO:0000256" key="1">
    <source>
        <dbReference type="ARBA" id="ARBA00022490"/>
    </source>
</evidence>
<dbReference type="GO" id="GO:0032259">
    <property type="term" value="P:methylation"/>
    <property type="evidence" value="ECO:0007669"/>
    <property type="project" value="UniProtKB-KW"/>
</dbReference>